<accession>A0A9P6VJ60</accession>
<evidence type="ECO:0000313" key="3">
    <source>
        <dbReference type="EMBL" id="KAG0648744.1"/>
    </source>
</evidence>
<keyword evidence="2" id="KW-0472">Membrane</keyword>
<feature type="region of interest" description="Disordered" evidence="1">
    <location>
        <begin position="199"/>
        <end position="241"/>
    </location>
</feature>
<keyword evidence="2" id="KW-1133">Transmembrane helix</keyword>
<protein>
    <submittedName>
        <fullName evidence="3">Uncharacterized protein</fullName>
    </submittedName>
</protein>
<dbReference type="Proteomes" id="UP000785200">
    <property type="component" value="Unassembled WGS sequence"/>
</dbReference>
<reference evidence="3" key="1">
    <citation type="submission" date="2019-07" db="EMBL/GenBank/DDBJ databases">
        <title>Hyphodiscus hymeniophilus genome sequencing and assembly.</title>
        <authorList>
            <person name="Kramer G."/>
            <person name="Nodwell J."/>
        </authorList>
    </citation>
    <scope>NUCLEOTIDE SEQUENCE</scope>
    <source>
        <strain evidence="3">ATCC 34498</strain>
    </source>
</reference>
<feature type="compositionally biased region" description="Polar residues" evidence="1">
    <location>
        <begin position="206"/>
        <end position="225"/>
    </location>
</feature>
<evidence type="ECO:0000256" key="2">
    <source>
        <dbReference type="SAM" id="Phobius"/>
    </source>
</evidence>
<feature type="compositionally biased region" description="Low complexity" evidence="1">
    <location>
        <begin position="303"/>
        <end position="312"/>
    </location>
</feature>
<dbReference type="AlphaFoldDB" id="A0A9P6VJ60"/>
<proteinExistence type="predicted"/>
<name>A0A9P6VJ60_9HELO</name>
<dbReference type="EMBL" id="VNKQ01000009">
    <property type="protein sequence ID" value="KAG0648744.1"/>
    <property type="molecule type" value="Genomic_DNA"/>
</dbReference>
<feature type="compositionally biased region" description="Basic and acidic residues" evidence="1">
    <location>
        <begin position="232"/>
        <end position="241"/>
    </location>
</feature>
<feature type="compositionally biased region" description="Basic and acidic residues" evidence="1">
    <location>
        <begin position="357"/>
        <end position="379"/>
    </location>
</feature>
<dbReference type="OrthoDB" id="5411141at2759"/>
<gene>
    <name evidence="3" type="ORF">D0Z07_4839</name>
</gene>
<feature type="transmembrane region" description="Helical" evidence="2">
    <location>
        <begin position="57"/>
        <end position="78"/>
    </location>
</feature>
<keyword evidence="4" id="KW-1185">Reference proteome</keyword>
<organism evidence="3 4">
    <name type="scientific">Hyphodiscus hymeniophilus</name>
    <dbReference type="NCBI Taxonomy" id="353542"/>
    <lineage>
        <taxon>Eukaryota</taxon>
        <taxon>Fungi</taxon>
        <taxon>Dikarya</taxon>
        <taxon>Ascomycota</taxon>
        <taxon>Pezizomycotina</taxon>
        <taxon>Leotiomycetes</taxon>
        <taxon>Helotiales</taxon>
        <taxon>Hyphodiscaceae</taxon>
        <taxon>Hyphodiscus</taxon>
    </lineage>
</organism>
<evidence type="ECO:0000313" key="4">
    <source>
        <dbReference type="Proteomes" id="UP000785200"/>
    </source>
</evidence>
<comment type="caution">
    <text evidence="3">The sequence shown here is derived from an EMBL/GenBank/DDBJ whole genome shotgun (WGS) entry which is preliminary data.</text>
</comment>
<feature type="region of interest" description="Disordered" evidence="1">
    <location>
        <begin position="340"/>
        <end position="379"/>
    </location>
</feature>
<sequence length="396" mass="43678">MNTGGDETHSATKTKKHKNTVTVLSEIAPSATTSSTLNLPAQSNLHTGRLSSTSEHVLVAFGTIGAFIILLAVVYFTARWKKIDLLSRARGRQISKGGPRGWYGWREREMDYATDGPPPKYPGYDEEFDLPSEQKRVPAQRQLNAKYSSPTIVPKLATPESAATLLRGIDTQRQEAVREALLSNPAPFGVSLAQSTEQPVGEPFYSQPSYDPISTHNQTYNSNAASAGHSRRNSESNEPTQREIKYMSYLSSLSSGFGDQIIIPEPVSTKPTNIRASRQSYRQSRKFSWAGSAEGLHGDRDTVYTTTSTDSTPPRFQTINSWVAQQTGRVERQQQANDEVPAMPGIPRPLQTGVSVDHQRKPSEDPAFRHHPGDEIELSRGVRIPSTILDKNFGIS</sequence>
<evidence type="ECO:0000256" key="1">
    <source>
        <dbReference type="SAM" id="MobiDB-lite"/>
    </source>
</evidence>
<feature type="region of interest" description="Disordered" evidence="1">
    <location>
        <begin position="292"/>
        <end position="315"/>
    </location>
</feature>
<keyword evidence="2" id="KW-0812">Transmembrane</keyword>